<evidence type="ECO:0000313" key="4">
    <source>
        <dbReference type="EMBL" id="VIO94760.1"/>
    </source>
</evidence>
<evidence type="ECO:0000313" key="6">
    <source>
        <dbReference type="WBParaSite" id="Bm1177.1"/>
    </source>
</evidence>
<feature type="domain" description="Domain of unknown function DB" evidence="2">
    <location>
        <begin position="43"/>
        <end position="132"/>
    </location>
</feature>
<dbReference type="Pfam" id="PF01682">
    <property type="entry name" value="DB"/>
    <property type="match status" value="1"/>
</dbReference>
<reference evidence="4" key="3">
    <citation type="submission" date="2019-04" db="EMBL/GenBank/DDBJ databases">
        <authorList>
            <person name="Howe K."/>
            <person name="Paulini M."/>
            <person name="Williams G."/>
        </authorList>
    </citation>
    <scope>NUCLEOTIDE SEQUENCE [LARGE SCALE GENOMIC DNA]</scope>
    <source>
        <strain evidence="4">FR3</strain>
    </source>
</reference>
<dbReference type="Proteomes" id="UP000006672">
    <property type="component" value="Unassembled WGS sequence"/>
</dbReference>
<dbReference type="OMA" id="EIRDCFH"/>
<dbReference type="WBParaSite" id="Bm1177.1">
    <property type="protein sequence ID" value="Bm1177.1"/>
    <property type="gene ID" value="WBGene00221438"/>
</dbReference>
<dbReference type="KEGG" id="bmy:BM_BM1177"/>
<accession>A0A4E9FIU0</accession>
<feature type="signal peptide" evidence="1">
    <location>
        <begin position="1"/>
        <end position="21"/>
    </location>
</feature>
<sequence>MNNYLWCFICILSTLHIAIIAEDANSKLKKCCKTYEPLLHNETAVNECLNKYCDFDTISQTNVLVFLKHCDSIVVGSIFSCASSNYDHTQCCLANGVSGKCLEYCSAHDGVPPNYLDYLACLEYFDTIKQCFKNYLEKNPAIKP</sequence>
<feature type="chain" id="PRO_5013455588" evidence="1">
    <location>
        <begin position="22"/>
        <end position="144"/>
    </location>
</feature>
<name>A0A0J9XNS6_BRUMA</name>
<gene>
    <name evidence="7" type="primary">bma-dao-2</name>
    <name evidence="3 6" type="synonym">Bma-dao-2</name>
    <name evidence="7" type="ORF">Bm1177</name>
    <name evidence="4" type="ORF">BM_BM1177</name>
    <name evidence="3" type="ORF">BM_Bm1177</name>
</gene>
<accession>A0A0J9XNS6</accession>
<dbReference type="PANTHER" id="PTHR46705">
    <property type="entry name" value="PROTEIN CBG09805"/>
    <property type="match status" value="1"/>
</dbReference>
<dbReference type="WormBase" id="Bm1177">
    <property type="protein sequence ID" value="BM01862"/>
    <property type="gene ID" value="WBGene00221438"/>
    <property type="gene designation" value="Bma-dao-2"/>
</dbReference>
<reference evidence="3" key="2">
    <citation type="submission" date="2012-12" db="EMBL/GenBank/DDBJ databases">
        <authorList>
            <person name="Gao Y.W."/>
            <person name="Fan S.T."/>
            <person name="Sun H.T."/>
            <person name="Wang Z."/>
            <person name="Gao X.L."/>
            <person name="Li Y.G."/>
            <person name="Wang T.C."/>
            <person name="Zhang K."/>
            <person name="Xu W.W."/>
            <person name="Yu Z.J."/>
            <person name="Xia X.Z."/>
        </authorList>
    </citation>
    <scope>NUCLEOTIDE SEQUENCE</scope>
    <source>
        <strain evidence="3">FR3</strain>
    </source>
</reference>
<protein>
    <submittedName>
        <fullName evidence="3">BMA-DAO-2</fullName>
    </submittedName>
    <submittedName>
        <fullName evidence="4 6">DB module family protein</fullName>
    </submittedName>
</protein>
<evidence type="ECO:0000313" key="7">
    <source>
        <dbReference type="WormBase" id="Bm1177"/>
    </source>
</evidence>
<dbReference type="EMBL" id="CAAKNF010000193">
    <property type="protein sequence ID" value="VIO94760.1"/>
    <property type="molecule type" value="Genomic_DNA"/>
</dbReference>
<keyword evidence="5" id="KW-1185">Reference proteome</keyword>
<reference evidence="3 5" key="1">
    <citation type="journal article" date="2007" name="Science">
        <title>Draft genome of the filarial nematode parasite Brugia malayi.</title>
        <authorList>
            <person name="Ghedin E."/>
            <person name="Wang S."/>
            <person name="Spiro D."/>
            <person name="Caler E."/>
            <person name="Zhao Q."/>
            <person name="Crabtree J."/>
            <person name="Allen J.E."/>
            <person name="Delcher A.L."/>
            <person name="Guiliano D.B."/>
            <person name="Miranda-Saavedra D."/>
            <person name="Angiuoli S.V."/>
            <person name="Creasy T."/>
            <person name="Amedeo P."/>
            <person name="Haas B."/>
            <person name="El-Sayed N.M."/>
            <person name="Wortman J.R."/>
            <person name="Feldblyum T."/>
            <person name="Tallon L."/>
            <person name="Schatz M."/>
            <person name="Shumway M."/>
            <person name="Koo H."/>
            <person name="Salzberg S.L."/>
            <person name="Schobel S."/>
            <person name="Pertea M."/>
            <person name="Pop M."/>
            <person name="White O."/>
            <person name="Barton G.J."/>
            <person name="Carlow C.K."/>
            <person name="Crawford M.J."/>
            <person name="Daub J."/>
            <person name="Dimmic M.W."/>
            <person name="Estes C.F."/>
            <person name="Foster J.M."/>
            <person name="Ganatra M."/>
            <person name="Gregory W.F."/>
            <person name="Johnson N.M."/>
            <person name="Jin J."/>
            <person name="Komuniecki R."/>
            <person name="Korf I."/>
            <person name="Kumar S."/>
            <person name="Laney S."/>
            <person name="Li B.W."/>
            <person name="Li W."/>
            <person name="Lindblom T.H."/>
            <person name="Lustigman S."/>
            <person name="Ma D."/>
            <person name="Maina C.V."/>
            <person name="Martin D.M."/>
            <person name="McCarter J.P."/>
            <person name="McReynolds L."/>
            <person name="Mitreva M."/>
            <person name="Nutman T.B."/>
            <person name="Parkinson J."/>
            <person name="Peregrin-Alvarez J.M."/>
            <person name="Poole C."/>
            <person name="Ren Q."/>
            <person name="Saunders L."/>
            <person name="Sluder A.E."/>
            <person name="Smith K."/>
            <person name="Stanke M."/>
            <person name="Unnasch T.R."/>
            <person name="Ware J."/>
            <person name="Wei A.D."/>
            <person name="Weil G."/>
            <person name="Williams D.J."/>
            <person name="Zhang Y."/>
            <person name="Williams S.A."/>
            <person name="Fraser-Liggett C."/>
            <person name="Slatko B."/>
            <person name="Blaxter M.L."/>
            <person name="Scott A.L."/>
        </authorList>
    </citation>
    <scope>NUCLEOTIDE SEQUENCE</scope>
    <source>
        <strain evidence="3 5">FR3</strain>
    </source>
</reference>
<dbReference type="InterPro" id="IPR002602">
    <property type="entry name" value="DB"/>
</dbReference>
<proteinExistence type="predicted"/>
<evidence type="ECO:0000259" key="2">
    <source>
        <dbReference type="Pfam" id="PF01682"/>
    </source>
</evidence>
<dbReference type="CTD" id="6099433"/>
<evidence type="ECO:0000313" key="5">
    <source>
        <dbReference type="Proteomes" id="UP000006672"/>
    </source>
</evidence>
<dbReference type="STRING" id="6279.A0A0J9XNS6"/>
<organism evidence="3">
    <name type="scientific">Brugia malayi</name>
    <name type="common">Filarial nematode worm</name>
    <dbReference type="NCBI Taxonomy" id="6279"/>
    <lineage>
        <taxon>Eukaryota</taxon>
        <taxon>Metazoa</taxon>
        <taxon>Ecdysozoa</taxon>
        <taxon>Nematoda</taxon>
        <taxon>Chromadorea</taxon>
        <taxon>Rhabditida</taxon>
        <taxon>Spirurina</taxon>
        <taxon>Spiruromorpha</taxon>
        <taxon>Filarioidea</taxon>
        <taxon>Onchocercidae</taxon>
        <taxon>Brugia</taxon>
    </lineage>
</organism>
<dbReference type="GeneID" id="6099433"/>
<reference evidence="6" key="4">
    <citation type="submission" date="2019-12" db="UniProtKB">
        <authorList>
            <consortium name="WormBaseParasite"/>
        </authorList>
    </citation>
    <scope>IDENTIFICATION</scope>
</reference>
<evidence type="ECO:0000313" key="3">
    <source>
        <dbReference type="EMBL" id="CDP92179.1"/>
    </source>
</evidence>
<dbReference type="PANTHER" id="PTHR46705:SF15">
    <property type="entry name" value="DOMAIN OF UNKNOWN FUNCTION DB DOMAIN-CONTAINING PROTEIN"/>
    <property type="match status" value="1"/>
</dbReference>
<keyword evidence="1" id="KW-0732">Signal</keyword>
<dbReference type="OrthoDB" id="5843172at2759"/>
<dbReference type="AlphaFoldDB" id="A0A0J9XNS6"/>
<dbReference type="RefSeq" id="XP_001895986.1">
    <property type="nucleotide sequence ID" value="XM_001895951.1"/>
</dbReference>
<dbReference type="EMBL" id="LN856766">
    <property type="protein sequence ID" value="CDP92179.1"/>
    <property type="molecule type" value="Genomic_DNA"/>
</dbReference>
<evidence type="ECO:0000256" key="1">
    <source>
        <dbReference type="SAM" id="SignalP"/>
    </source>
</evidence>